<keyword evidence="2" id="KW-1185">Reference proteome</keyword>
<sequence>MGIKYVSGYNLIPEAVREFQERVENATVYYFSYMGEKLAKYAKEMHSYTDRTGNLTNSIGYAVVKGGKIINTGGMMGSSEAKAASLQVLQEMMDRINHQFALIIIAGMEYASYVEAKGYNVIMPAELKAKAEMPAVIQRIKLEASMKAKEQFGISL</sequence>
<organism evidence="1 2">
    <name type="scientific">Segatella hominis</name>
    <dbReference type="NCBI Taxonomy" id="2518605"/>
    <lineage>
        <taxon>Bacteria</taxon>
        <taxon>Pseudomonadati</taxon>
        <taxon>Bacteroidota</taxon>
        <taxon>Bacteroidia</taxon>
        <taxon>Bacteroidales</taxon>
        <taxon>Prevotellaceae</taxon>
        <taxon>Segatella</taxon>
    </lineage>
</organism>
<reference evidence="1 2" key="1">
    <citation type="submission" date="2019-02" db="EMBL/GenBank/DDBJ databases">
        <title>Draft Genome Sequence of the Prevotella sp. BCRC 81118, Isolated from Human Feces.</title>
        <authorList>
            <person name="Huang C.-H."/>
        </authorList>
    </citation>
    <scope>NUCLEOTIDE SEQUENCE [LARGE SCALE GENOMIC DNA]</scope>
    <source>
        <strain evidence="1 2">BCRC 81118</strain>
    </source>
</reference>
<dbReference type="AlphaFoldDB" id="A0A4Y8VQY8"/>
<dbReference type="OrthoDB" id="770653at2"/>
<evidence type="ECO:0000313" key="1">
    <source>
        <dbReference type="EMBL" id="TFH82796.1"/>
    </source>
</evidence>
<evidence type="ECO:0000313" key="2">
    <source>
        <dbReference type="Proteomes" id="UP000297872"/>
    </source>
</evidence>
<accession>A0A4Y8VQY8</accession>
<name>A0A4Y8VQY8_9BACT</name>
<dbReference type="Proteomes" id="UP000297872">
    <property type="component" value="Unassembled WGS sequence"/>
</dbReference>
<proteinExistence type="predicted"/>
<dbReference type="EMBL" id="SGVY01000010">
    <property type="protein sequence ID" value="TFH82796.1"/>
    <property type="molecule type" value="Genomic_DNA"/>
</dbReference>
<gene>
    <name evidence="1" type="ORF">EXN75_05525</name>
</gene>
<comment type="caution">
    <text evidence="1">The sequence shown here is derived from an EMBL/GenBank/DDBJ whole genome shotgun (WGS) entry which is preliminary data.</text>
</comment>
<protein>
    <submittedName>
        <fullName evidence="1">Uncharacterized protein</fullName>
    </submittedName>
</protein>